<keyword evidence="3 6" id="KW-0285">Flavoprotein</keyword>
<dbReference type="InterPro" id="IPR046373">
    <property type="entry name" value="Acyl-CoA_Oxase/DH_mid-dom_sf"/>
</dbReference>
<dbReference type="PANTHER" id="PTHR43292:SF3">
    <property type="entry name" value="ACYL-COA DEHYDROGENASE FADE29"/>
    <property type="match status" value="1"/>
</dbReference>
<dbReference type="InterPro" id="IPR006091">
    <property type="entry name" value="Acyl-CoA_Oxase/DH_mid-dom"/>
</dbReference>
<evidence type="ECO:0000259" key="7">
    <source>
        <dbReference type="Pfam" id="PF00441"/>
    </source>
</evidence>
<reference evidence="10 11" key="1">
    <citation type="submission" date="2019-11" db="EMBL/GenBank/DDBJ databases">
        <title>Pseudooceanicola pacifica sp. nov., isolated from deep-sea sediment of the Pacific Ocean.</title>
        <authorList>
            <person name="Lyu L."/>
        </authorList>
    </citation>
    <scope>NUCLEOTIDE SEQUENCE [LARGE SCALE GENOMIC DNA]</scope>
    <source>
        <strain evidence="10 11">216_PA32_1</strain>
    </source>
</reference>
<feature type="domain" description="Acyl-CoA dehydrogenase/oxidase N-terminal" evidence="9">
    <location>
        <begin position="8"/>
        <end position="130"/>
    </location>
</feature>
<dbReference type="Gene3D" id="1.20.140.10">
    <property type="entry name" value="Butyryl-CoA Dehydrogenase, subunit A, domain 3"/>
    <property type="match status" value="1"/>
</dbReference>
<evidence type="ECO:0000259" key="9">
    <source>
        <dbReference type="Pfam" id="PF02771"/>
    </source>
</evidence>
<dbReference type="GO" id="GO:0016627">
    <property type="term" value="F:oxidoreductase activity, acting on the CH-CH group of donors"/>
    <property type="evidence" value="ECO:0007669"/>
    <property type="project" value="InterPro"/>
</dbReference>
<dbReference type="Proteomes" id="UP000443843">
    <property type="component" value="Unassembled WGS sequence"/>
</dbReference>
<evidence type="ECO:0000256" key="2">
    <source>
        <dbReference type="ARBA" id="ARBA00009347"/>
    </source>
</evidence>
<dbReference type="InterPro" id="IPR037069">
    <property type="entry name" value="AcylCoA_DH/ox_N_sf"/>
</dbReference>
<dbReference type="AlphaFoldDB" id="A0A844W6G8"/>
<organism evidence="10 11">
    <name type="scientific">Pseudooceanicola pacificus</name>
    <dbReference type="NCBI Taxonomy" id="2676438"/>
    <lineage>
        <taxon>Bacteria</taxon>
        <taxon>Pseudomonadati</taxon>
        <taxon>Pseudomonadota</taxon>
        <taxon>Alphaproteobacteria</taxon>
        <taxon>Rhodobacterales</taxon>
        <taxon>Paracoccaceae</taxon>
        <taxon>Pseudooceanicola</taxon>
    </lineage>
</organism>
<dbReference type="FunFam" id="2.40.110.10:FF:000011">
    <property type="entry name" value="Acyl-CoA dehydrogenase FadE34"/>
    <property type="match status" value="1"/>
</dbReference>
<dbReference type="RefSeq" id="WP_160382691.1">
    <property type="nucleotide sequence ID" value="NZ_WNXQ01000005.1"/>
</dbReference>
<feature type="domain" description="Acyl-CoA oxidase/dehydrogenase middle" evidence="8">
    <location>
        <begin position="134"/>
        <end position="228"/>
    </location>
</feature>
<proteinExistence type="inferred from homology"/>
<comment type="cofactor">
    <cofactor evidence="1 6">
        <name>FAD</name>
        <dbReference type="ChEBI" id="CHEBI:57692"/>
    </cofactor>
</comment>
<dbReference type="InterPro" id="IPR013786">
    <property type="entry name" value="AcylCoA_DH/ox_N"/>
</dbReference>
<evidence type="ECO:0000259" key="8">
    <source>
        <dbReference type="Pfam" id="PF02770"/>
    </source>
</evidence>
<keyword evidence="5 6" id="KW-0560">Oxidoreductase</keyword>
<comment type="similarity">
    <text evidence="2 6">Belongs to the acyl-CoA dehydrogenase family.</text>
</comment>
<name>A0A844W6G8_9RHOB</name>
<feature type="domain" description="Acyl-CoA dehydrogenase/oxidase C-terminal" evidence="7">
    <location>
        <begin position="240"/>
        <end position="394"/>
    </location>
</feature>
<dbReference type="SUPFAM" id="SSF47203">
    <property type="entry name" value="Acyl-CoA dehydrogenase C-terminal domain-like"/>
    <property type="match status" value="1"/>
</dbReference>
<accession>A0A844W6G8</accession>
<dbReference type="PANTHER" id="PTHR43292">
    <property type="entry name" value="ACYL-COA DEHYDROGENASE"/>
    <property type="match status" value="1"/>
</dbReference>
<dbReference type="Pfam" id="PF02771">
    <property type="entry name" value="Acyl-CoA_dh_N"/>
    <property type="match status" value="1"/>
</dbReference>
<evidence type="ECO:0000313" key="11">
    <source>
        <dbReference type="Proteomes" id="UP000443843"/>
    </source>
</evidence>
<dbReference type="Gene3D" id="1.10.540.10">
    <property type="entry name" value="Acyl-CoA dehydrogenase/oxidase, N-terminal domain"/>
    <property type="match status" value="1"/>
</dbReference>
<dbReference type="Gene3D" id="2.40.110.10">
    <property type="entry name" value="Butyryl-CoA Dehydrogenase, subunit A, domain 2"/>
    <property type="match status" value="1"/>
</dbReference>
<dbReference type="Pfam" id="PF02770">
    <property type="entry name" value="Acyl-CoA_dh_M"/>
    <property type="match status" value="1"/>
</dbReference>
<dbReference type="EMBL" id="WNXQ01000005">
    <property type="protein sequence ID" value="MWB78411.1"/>
    <property type="molecule type" value="Genomic_DNA"/>
</dbReference>
<evidence type="ECO:0000313" key="10">
    <source>
        <dbReference type="EMBL" id="MWB78411.1"/>
    </source>
</evidence>
<evidence type="ECO:0000256" key="1">
    <source>
        <dbReference type="ARBA" id="ARBA00001974"/>
    </source>
</evidence>
<protein>
    <submittedName>
        <fullName evidence="10">Acyl-CoA dehydrogenase</fullName>
    </submittedName>
</protein>
<dbReference type="GO" id="GO:0005886">
    <property type="term" value="C:plasma membrane"/>
    <property type="evidence" value="ECO:0007669"/>
    <property type="project" value="TreeGrafter"/>
</dbReference>
<keyword evidence="11" id="KW-1185">Reference proteome</keyword>
<dbReference type="InterPro" id="IPR009075">
    <property type="entry name" value="AcylCo_DH/oxidase_C"/>
</dbReference>
<dbReference type="Pfam" id="PF00441">
    <property type="entry name" value="Acyl-CoA_dh_1"/>
    <property type="match status" value="1"/>
</dbReference>
<keyword evidence="4 6" id="KW-0274">FAD</keyword>
<dbReference type="InterPro" id="IPR036250">
    <property type="entry name" value="AcylCo_DH-like_C"/>
</dbReference>
<dbReference type="InterPro" id="IPR009100">
    <property type="entry name" value="AcylCoA_DH/oxidase_NM_dom_sf"/>
</dbReference>
<gene>
    <name evidence="10" type="ORF">GLS40_10270</name>
</gene>
<evidence type="ECO:0000256" key="6">
    <source>
        <dbReference type="RuleBase" id="RU362125"/>
    </source>
</evidence>
<dbReference type="SUPFAM" id="SSF56645">
    <property type="entry name" value="Acyl-CoA dehydrogenase NM domain-like"/>
    <property type="match status" value="1"/>
</dbReference>
<dbReference type="GO" id="GO:0050660">
    <property type="term" value="F:flavin adenine dinucleotide binding"/>
    <property type="evidence" value="ECO:0007669"/>
    <property type="project" value="InterPro"/>
</dbReference>
<evidence type="ECO:0000256" key="3">
    <source>
        <dbReference type="ARBA" id="ARBA00022630"/>
    </source>
</evidence>
<comment type="caution">
    <text evidence="10">The sequence shown here is derived from an EMBL/GenBank/DDBJ whole genome shotgun (WGS) entry which is preliminary data.</text>
</comment>
<evidence type="ECO:0000256" key="5">
    <source>
        <dbReference type="ARBA" id="ARBA00023002"/>
    </source>
</evidence>
<evidence type="ECO:0000256" key="4">
    <source>
        <dbReference type="ARBA" id="ARBA00022827"/>
    </source>
</evidence>
<sequence>MKDDASVRDFRAETRAWLEQNCPPEMRLPIVEEERCWGGRKWTFHSDAQRLWLERMADRGWTAPTWPREYGGGGLSHAEAKILREEMDALNCRPPLERVSQALGLLGPTILAIGTDAQKARFLPPIARGETRWCQGYSEPNAGSDLASVRTRARDEGDHFVINGQKIWTSHAHLSDWMFALVRTGPDTPKHAGITFVLLDMDSPGVDVRPIELISGKSAFCETFLTDVKVPKENVLGEVNDGWNVSKILLSNERNSISTARNFMAERSIGLTALDRQREGPGHESDASLLDTSLRERIAAYEASAWAFSALSERAGDLAAAGESTAAHASVLKIHYARLNQLRTSLMLEIGGSDYFEWDAPVSDAARLWLRAKANSIEGGSTEIQLNILSKRVLGLPNL</sequence>
<dbReference type="InterPro" id="IPR052161">
    <property type="entry name" value="Mycobact_Acyl-CoA_DH"/>
</dbReference>